<evidence type="ECO:0000313" key="2">
    <source>
        <dbReference type="Proteomes" id="UP001162992"/>
    </source>
</evidence>
<name>A0ACC2D632_DIPCM</name>
<organism evidence="1 2">
    <name type="scientific">Diphasiastrum complanatum</name>
    <name type="common">Issler's clubmoss</name>
    <name type="synonym">Lycopodium complanatum</name>
    <dbReference type="NCBI Taxonomy" id="34168"/>
    <lineage>
        <taxon>Eukaryota</taxon>
        <taxon>Viridiplantae</taxon>
        <taxon>Streptophyta</taxon>
        <taxon>Embryophyta</taxon>
        <taxon>Tracheophyta</taxon>
        <taxon>Lycopodiopsida</taxon>
        <taxon>Lycopodiales</taxon>
        <taxon>Lycopodiaceae</taxon>
        <taxon>Lycopodioideae</taxon>
        <taxon>Diphasiastrum</taxon>
    </lineage>
</organism>
<accession>A0ACC2D632</accession>
<dbReference type="EMBL" id="CM055098">
    <property type="protein sequence ID" value="KAJ7549749.1"/>
    <property type="molecule type" value="Genomic_DNA"/>
</dbReference>
<keyword evidence="2" id="KW-1185">Reference proteome</keyword>
<sequence>MAVDTGTAVAFAMVSLVEFYGQKKQRGFGLRAQPSKVLAISVMYGLRSLEASLSGQAPIQDATAPPTVHPNRYKMAPRSIAFKLRRSRRRPSGGGDEDGFDEDDGSGFYGSSNGGGWGSGSGSGGENGRGGWDFWGENSDEEWRWKQQRYSEVGDKTLGILYQVACWISLTHCFHYAVKRIVNLFQNGCINDSSSSGDPATFARCSSVFLQREVCLPPSENLQLSVNRR</sequence>
<gene>
    <name evidence="1" type="ORF">O6H91_07G066600</name>
</gene>
<reference evidence="2" key="1">
    <citation type="journal article" date="2024" name="Proc. Natl. Acad. Sci. U.S.A.">
        <title>Extraordinary preservation of gene collinearity over three hundred million years revealed in homosporous lycophytes.</title>
        <authorList>
            <person name="Li C."/>
            <person name="Wickell D."/>
            <person name="Kuo L.Y."/>
            <person name="Chen X."/>
            <person name="Nie B."/>
            <person name="Liao X."/>
            <person name="Peng D."/>
            <person name="Ji J."/>
            <person name="Jenkins J."/>
            <person name="Williams M."/>
            <person name="Shu S."/>
            <person name="Plott C."/>
            <person name="Barry K."/>
            <person name="Rajasekar S."/>
            <person name="Grimwood J."/>
            <person name="Han X."/>
            <person name="Sun S."/>
            <person name="Hou Z."/>
            <person name="He W."/>
            <person name="Dai G."/>
            <person name="Sun C."/>
            <person name="Schmutz J."/>
            <person name="Leebens-Mack J.H."/>
            <person name="Li F.W."/>
            <person name="Wang L."/>
        </authorList>
    </citation>
    <scope>NUCLEOTIDE SEQUENCE [LARGE SCALE GENOMIC DNA]</scope>
    <source>
        <strain evidence="2">cv. PW_Plant_1</strain>
    </source>
</reference>
<evidence type="ECO:0000313" key="1">
    <source>
        <dbReference type="EMBL" id="KAJ7549749.1"/>
    </source>
</evidence>
<comment type="caution">
    <text evidence="1">The sequence shown here is derived from an EMBL/GenBank/DDBJ whole genome shotgun (WGS) entry which is preliminary data.</text>
</comment>
<dbReference type="Proteomes" id="UP001162992">
    <property type="component" value="Chromosome 7"/>
</dbReference>
<protein>
    <submittedName>
        <fullName evidence="1">Uncharacterized protein</fullName>
    </submittedName>
</protein>
<proteinExistence type="predicted"/>